<name>A0A4Y2IML5_ARAVE</name>
<proteinExistence type="predicted"/>
<dbReference type="Proteomes" id="UP000499080">
    <property type="component" value="Unassembled WGS sequence"/>
</dbReference>
<reference evidence="1 2" key="1">
    <citation type="journal article" date="2019" name="Sci. Rep.">
        <title>Orb-weaving spider Araneus ventricosus genome elucidates the spidroin gene catalogue.</title>
        <authorList>
            <person name="Kono N."/>
            <person name="Nakamura H."/>
            <person name="Ohtoshi R."/>
            <person name="Moran D.A.P."/>
            <person name="Shinohara A."/>
            <person name="Yoshida Y."/>
            <person name="Fujiwara M."/>
            <person name="Mori M."/>
            <person name="Tomita M."/>
            <person name="Arakawa K."/>
        </authorList>
    </citation>
    <scope>NUCLEOTIDE SEQUENCE [LARGE SCALE GENOMIC DNA]</scope>
</reference>
<gene>
    <name evidence="1" type="ORF">AVEN_86083_1</name>
</gene>
<sequence length="43" mass="4742">MYWECCTLNHRYAVKCPPTGLICGSLNHTYAVKRPPTGVICGS</sequence>
<comment type="caution">
    <text evidence="1">The sequence shown here is derived from an EMBL/GenBank/DDBJ whole genome shotgun (WGS) entry which is preliminary data.</text>
</comment>
<protein>
    <submittedName>
        <fullName evidence="1">Uncharacterized protein</fullName>
    </submittedName>
</protein>
<accession>A0A4Y2IML5</accession>
<dbReference type="AlphaFoldDB" id="A0A4Y2IML5"/>
<feature type="non-terminal residue" evidence="1">
    <location>
        <position position="43"/>
    </location>
</feature>
<keyword evidence="2" id="KW-1185">Reference proteome</keyword>
<organism evidence="1 2">
    <name type="scientific">Araneus ventricosus</name>
    <name type="common">Orbweaver spider</name>
    <name type="synonym">Epeira ventricosa</name>
    <dbReference type="NCBI Taxonomy" id="182803"/>
    <lineage>
        <taxon>Eukaryota</taxon>
        <taxon>Metazoa</taxon>
        <taxon>Ecdysozoa</taxon>
        <taxon>Arthropoda</taxon>
        <taxon>Chelicerata</taxon>
        <taxon>Arachnida</taxon>
        <taxon>Araneae</taxon>
        <taxon>Araneomorphae</taxon>
        <taxon>Entelegynae</taxon>
        <taxon>Araneoidea</taxon>
        <taxon>Araneidae</taxon>
        <taxon>Araneus</taxon>
    </lineage>
</organism>
<evidence type="ECO:0000313" key="2">
    <source>
        <dbReference type="Proteomes" id="UP000499080"/>
    </source>
</evidence>
<evidence type="ECO:0000313" key="1">
    <source>
        <dbReference type="EMBL" id="GBM79073.1"/>
    </source>
</evidence>
<dbReference type="EMBL" id="BGPR01002798">
    <property type="protein sequence ID" value="GBM79073.1"/>
    <property type="molecule type" value="Genomic_DNA"/>
</dbReference>